<keyword evidence="1" id="KW-0479">Metal-binding</keyword>
<dbReference type="AlphaFoldDB" id="A0AAV9L0R6"/>
<dbReference type="GO" id="GO:0140566">
    <property type="term" value="F:histone reader activity"/>
    <property type="evidence" value="ECO:0007669"/>
    <property type="project" value="InterPro"/>
</dbReference>
<dbReference type="PROSITE" id="PS01359">
    <property type="entry name" value="ZF_PHD_1"/>
    <property type="match status" value="1"/>
</dbReference>
<evidence type="ECO:0000256" key="3">
    <source>
        <dbReference type="ARBA" id="ARBA00022833"/>
    </source>
</evidence>
<dbReference type="PANTHER" id="PTHR33304:SF41">
    <property type="entry name" value="ZINC FINGER PHD-TYPE DOMAIN-CONTAINING PROTEIN"/>
    <property type="match status" value="1"/>
</dbReference>
<evidence type="ECO:0000256" key="2">
    <source>
        <dbReference type="ARBA" id="ARBA00022771"/>
    </source>
</evidence>
<organism evidence="7 8">
    <name type="scientific">Solanum pinnatisectum</name>
    <name type="common">tansyleaf nightshade</name>
    <dbReference type="NCBI Taxonomy" id="50273"/>
    <lineage>
        <taxon>Eukaryota</taxon>
        <taxon>Viridiplantae</taxon>
        <taxon>Streptophyta</taxon>
        <taxon>Embryophyta</taxon>
        <taxon>Tracheophyta</taxon>
        <taxon>Spermatophyta</taxon>
        <taxon>Magnoliopsida</taxon>
        <taxon>eudicotyledons</taxon>
        <taxon>Gunneridae</taxon>
        <taxon>Pentapetalae</taxon>
        <taxon>asterids</taxon>
        <taxon>lamiids</taxon>
        <taxon>Solanales</taxon>
        <taxon>Solanaceae</taxon>
        <taxon>Solanoideae</taxon>
        <taxon>Solaneae</taxon>
        <taxon>Solanum</taxon>
    </lineage>
</organism>
<keyword evidence="8" id="KW-1185">Reference proteome</keyword>
<evidence type="ECO:0000313" key="7">
    <source>
        <dbReference type="EMBL" id="KAK4718843.1"/>
    </source>
</evidence>
<sequence length="326" mass="36958">MATHSPMQKEPNNIHQPNMKKVCEVCGDLDIQEAIITCYQCKNVDVHQYCVVGYWEDAPVNWCCEECDIRKGVMFSPRGIENERFKGSKLPASTRICPSIVQPKKHKALDLSAGIKKYGSPLINIVSSRVVSTKSRKFSKPKGPGASTILEHRSPDAVNESRMMNLPMTHPCDLALVPSWKGNFDILGALELAPGIFNTCIQAHPPCRVRRKVYEFSGLLPDTLKLELIPRGDLWPSLFNNHCSSKKDIGLYFFGSERKRFDGYITLVEFMRSKDLVMRTLINDVELLILHPHSCAMILKHFLWGLFYRMKKDTDRCAEGGCNKVK</sequence>
<evidence type="ECO:0000313" key="8">
    <source>
        <dbReference type="Proteomes" id="UP001311915"/>
    </source>
</evidence>
<evidence type="ECO:0000256" key="4">
    <source>
        <dbReference type="ARBA" id="ARBA00023015"/>
    </source>
</evidence>
<accession>A0AAV9L0R6</accession>
<dbReference type="GO" id="GO:0034244">
    <property type="term" value="P:negative regulation of transcription elongation by RNA polymerase II"/>
    <property type="evidence" value="ECO:0007669"/>
    <property type="project" value="InterPro"/>
</dbReference>
<dbReference type="PANTHER" id="PTHR33304">
    <property type="match status" value="1"/>
</dbReference>
<gene>
    <name evidence="7" type="ORF">R3W88_017181</name>
</gene>
<dbReference type="InterPro" id="IPR056280">
    <property type="entry name" value="AIPP2-like_SPOC"/>
</dbReference>
<feature type="domain" description="AIPP2-like SPOC-like" evidence="6">
    <location>
        <begin position="180"/>
        <end position="307"/>
    </location>
</feature>
<name>A0AAV9L0R6_9SOLN</name>
<dbReference type="Gene3D" id="3.30.40.10">
    <property type="entry name" value="Zinc/RING finger domain, C3HC4 (zinc finger)"/>
    <property type="match status" value="1"/>
</dbReference>
<dbReference type="SUPFAM" id="SSF57903">
    <property type="entry name" value="FYVE/PHD zinc finger"/>
    <property type="match status" value="1"/>
</dbReference>
<evidence type="ECO:0000256" key="5">
    <source>
        <dbReference type="ARBA" id="ARBA00023163"/>
    </source>
</evidence>
<keyword evidence="2" id="KW-0863">Zinc-finger</keyword>
<proteinExistence type="predicted"/>
<protein>
    <recommendedName>
        <fullName evidence="6">AIPP2-like SPOC-like domain-containing protein</fullName>
    </recommendedName>
</protein>
<keyword evidence="5" id="KW-0804">Transcription</keyword>
<dbReference type="InterPro" id="IPR013083">
    <property type="entry name" value="Znf_RING/FYVE/PHD"/>
</dbReference>
<dbReference type="InterPro" id="IPR019786">
    <property type="entry name" value="Zinc_finger_PHD-type_CS"/>
</dbReference>
<comment type="caution">
    <text evidence="7">The sequence shown here is derived from an EMBL/GenBank/DDBJ whole genome shotgun (WGS) entry which is preliminary data.</text>
</comment>
<reference evidence="7 8" key="1">
    <citation type="submission" date="2023-10" db="EMBL/GenBank/DDBJ databases">
        <title>Genome-Wide Identification Analysis in wild type Solanum Pinnatisectum Reveals Some Genes Defensing Phytophthora Infestans.</title>
        <authorList>
            <person name="Sun C."/>
        </authorList>
    </citation>
    <scope>NUCLEOTIDE SEQUENCE [LARGE SCALE GENOMIC DNA]</scope>
    <source>
        <strain evidence="7">LQN</strain>
        <tissue evidence="7">Leaf</tissue>
    </source>
</reference>
<keyword evidence="3" id="KW-0862">Zinc</keyword>
<dbReference type="Pfam" id="PF23121">
    <property type="entry name" value="SPOC_AIPP2"/>
    <property type="match status" value="1"/>
</dbReference>
<evidence type="ECO:0000256" key="1">
    <source>
        <dbReference type="ARBA" id="ARBA00022723"/>
    </source>
</evidence>
<keyword evidence="4" id="KW-0805">Transcription regulation</keyword>
<dbReference type="EMBL" id="JAWPEI010000008">
    <property type="protein sequence ID" value="KAK4718843.1"/>
    <property type="molecule type" value="Genomic_DNA"/>
</dbReference>
<evidence type="ECO:0000259" key="6">
    <source>
        <dbReference type="Pfam" id="PF23121"/>
    </source>
</evidence>
<dbReference type="Proteomes" id="UP001311915">
    <property type="component" value="Unassembled WGS sequence"/>
</dbReference>
<dbReference type="InterPro" id="IPR049914">
    <property type="entry name" value="PHD1-3/5-6"/>
</dbReference>
<dbReference type="InterPro" id="IPR011011">
    <property type="entry name" value="Znf_FYVE_PHD"/>
</dbReference>
<dbReference type="GO" id="GO:0008270">
    <property type="term" value="F:zinc ion binding"/>
    <property type="evidence" value="ECO:0007669"/>
    <property type="project" value="UniProtKB-KW"/>
</dbReference>